<gene>
    <name evidence="1" type="ORF">TVAG_483850</name>
</gene>
<accession>A2EA28</accession>
<evidence type="ECO:0000313" key="1">
    <source>
        <dbReference type="EMBL" id="EAY10474.1"/>
    </source>
</evidence>
<dbReference type="SMR" id="A2EA28"/>
<dbReference type="Proteomes" id="UP000001542">
    <property type="component" value="Unassembled WGS sequence"/>
</dbReference>
<name>A2EA28_TRIV3</name>
<reference evidence="1" key="2">
    <citation type="journal article" date="2007" name="Science">
        <title>Draft genome sequence of the sexually transmitted pathogen Trichomonas vaginalis.</title>
        <authorList>
            <person name="Carlton J.M."/>
            <person name="Hirt R.P."/>
            <person name="Silva J.C."/>
            <person name="Delcher A.L."/>
            <person name="Schatz M."/>
            <person name="Zhao Q."/>
            <person name="Wortman J.R."/>
            <person name="Bidwell S.L."/>
            <person name="Alsmark U.C.M."/>
            <person name="Besteiro S."/>
            <person name="Sicheritz-Ponten T."/>
            <person name="Noel C.J."/>
            <person name="Dacks J.B."/>
            <person name="Foster P.G."/>
            <person name="Simillion C."/>
            <person name="Van de Peer Y."/>
            <person name="Miranda-Saavedra D."/>
            <person name="Barton G.J."/>
            <person name="Westrop G.D."/>
            <person name="Mueller S."/>
            <person name="Dessi D."/>
            <person name="Fiori P.L."/>
            <person name="Ren Q."/>
            <person name="Paulsen I."/>
            <person name="Zhang H."/>
            <person name="Bastida-Corcuera F.D."/>
            <person name="Simoes-Barbosa A."/>
            <person name="Brown M.T."/>
            <person name="Hayes R.D."/>
            <person name="Mukherjee M."/>
            <person name="Okumura C.Y."/>
            <person name="Schneider R."/>
            <person name="Smith A.J."/>
            <person name="Vanacova S."/>
            <person name="Villalvazo M."/>
            <person name="Haas B.J."/>
            <person name="Pertea M."/>
            <person name="Feldblyum T.V."/>
            <person name="Utterback T.R."/>
            <person name="Shu C.L."/>
            <person name="Osoegawa K."/>
            <person name="de Jong P.J."/>
            <person name="Hrdy I."/>
            <person name="Horvathova L."/>
            <person name="Zubacova Z."/>
            <person name="Dolezal P."/>
            <person name="Malik S.B."/>
            <person name="Logsdon J.M. Jr."/>
            <person name="Henze K."/>
            <person name="Gupta A."/>
            <person name="Wang C.C."/>
            <person name="Dunne R.L."/>
            <person name="Upcroft J.A."/>
            <person name="Upcroft P."/>
            <person name="White O."/>
            <person name="Salzberg S.L."/>
            <person name="Tang P."/>
            <person name="Chiu C.-H."/>
            <person name="Lee Y.-S."/>
            <person name="Embley T.M."/>
            <person name="Coombs G.H."/>
            <person name="Mottram J.C."/>
            <person name="Tachezy J."/>
            <person name="Fraser-Liggett C.M."/>
            <person name="Johnson P.J."/>
        </authorList>
    </citation>
    <scope>NUCLEOTIDE SEQUENCE [LARGE SCALE GENOMIC DNA]</scope>
    <source>
        <strain evidence="1">G3</strain>
    </source>
</reference>
<dbReference type="AlphaFoldDB" id="A2EA28"/>
<sequence>MKALQIIKQQKRPMAVLEIQNYIRDNEKDLWQEMEQKCNDYVRIILSLTKNKLISKYKPVHPVPGIDKRATFYGIASEKYPNESWIKLGSVKEEKIPVAQIECIDDKQDSSFFDNFSEIYNPQDDDKKLIETK</sequence>
<dbReference type="InParanoid" id="A2EA28"/>
<reference evidence="1" key="1">
    <citation type="submission" date="2006-10" db="EMBL/GenBank/DDBJ databases">
        <authorList>
            <person name="Amadeo P."/>
            <person name="Zhao Q."/>
            <person name="Wortman J."/>
            <person name="Fraser-Liggett C."/>
            <person name="Carlton J."/>
        </authorList>
    </citation>
    <scope>NUCLEOTIDE SEQUENCE</scope>
    <source>
        <strain evidence="1">G3</strain>
    </source>
</reference>
<dbReference type="EMBL" id="DS113337">
    <property type="protein sequence ID" value="EAY10474.1"/>
    <property type="molecule type" value="Genomic_DNA"/>
</dbReference>
<keyword evidence="2" id="KW-1185">Reference proteome</keyword>
<dbReference type="VEuPathDB" id="TrichDB:TVAG_483850"/>
<dbReference type="KEGG" id="tva:4768409"/>
<evidence type="ECO:0000313" key="2">
    <source>
        <dbReference type="Proteomes" id="UP000001542"/>
    </source>
</evidence>
<protein>
    <submittedName>
        <fullName evidence="1">Uncharacterized protein</fullName>
    </submittedName>
</protein>
<dbReference type="VEuPathDB" id="TrichDB:TVAGG3_0981010"/>
<organism evidence="1 2">
    <name type="scientific">Trichomonas vaginalis (strain ATCC PRA-98 / G3)</name>
    <dbReference type="NCBI Taxonomy" id="412133"/>
    <lineage>
        <taxon>Eukaryota</taxon>
        <taxon>Metamonada</taxon>
        <taxon>Parabasalia</taxon>
        <taxon>Trichomonadida</taxon>
        <taxon>Trichomonadidae</taxon>
        <taxon>Trichomonas</taxon>
    </lineage>
</organism>
<proteinExistence type="predicted"/>
<dbReference type="RefSeq" id="XP_001322697.1">
    <property type="nucleotide sequence ID" value="XM_001322662.1"/>
</dbReference>